<dbReference type="AlphaFoldDB" id="A0A4Z0Q0Y9"/>
<evidence type="ECO:0000313" key="4">
    <source>
        <dbReference type="Proteomes" id="UP000297549"/>
    </source>
</evidence>
<name>A0A4Z0Q0Y9_9BACT</name>
<proteinExistence type="predicted"/>
<gene>
    <name evidence="3" type="ORF">E5K00_00015</name>
</gene>
<protein>
    <submittedName>
        <fullName evidence="3">DUF4199 domain-containing protein</fullName>
    </submittedName>
</protein>
<reference evidence="3 4" key="1">
    <citation type="submission" date="2019-04" db="EMBL/GenBank/DDBJ databases">
        <authorList>
            <person name="Feng G."/>
            <person name="Zhang J."/>
            <person name="Zhu H."/>
        </authorList>
    </citation>
    <scope>NUCLEOTIDE SEQUENCE [LARGE SCALE GENOMIC DNA]</scope>
    <source>
        <strain evidence="3 4">JCM 31653</strain>
    </source>
</reference>
<evidence type="ECO:0000256" key="2">
    <source>
        <dbReference type="SAM" id="Phobius"/>
    </source>
</evidence>
<feature type="region of interest" description="Disordered" evidence="1">
    <location>
        <begin position="1"/>
        <end position="24"/>
    </location>
</feature>
<feature type="transmembrane region" description="Helical" evidence="2">
    <location>
        <begin position="178"/>
        <end position="200"/>
    </location>
</feature>
<keyword evidence="2" id="KW-0472">Membrane</keyword>
<keyword evidence="2" id="KW-1133">Transmembrane helix</keyword>
<sequence>MGAGLLLGQRPAPAHWSQPAQRAGLRKCDQPLGGGPLQSPARGYAAVALLPAAGPGLLTGRSAAATLPGAAQVGAGRGGGGLSAYFAQSPLSFRFTCQLSVPAEVSPAPSVLRTALRFGVGAGLLCTLWLVGLLLTGNDPFGPKRLMVIFLPPLAVVVSQWMLRRISAPEGPGLKRALAVGALTALLAATTSAMGVYGVAQLAGAEQIEKSKAAMLKIAEGSRADYLRQPGGKEQYERTIEGLKSVTAQGLATDDFVKKLLFGLLLSVPGAIFLRR</sequence>
<evidence type="ECO:0000256" key="1">
    <source>
        <dbReference type="SAM" id="MobiDB-lite"/>
    </source>
</evidence>
<keyword evidence="2" id="KW-0812">Transmembrane</keyword>
<keyword evidence="4" id="KW-1185">Reference proteome</keyword>
<dbReference type="EMBL" id="SRLC01000001">
    <property type="protein sequence ID" value="TGE23637.1"/>
    <property type="molecule type" value="Genomic_DNA"/>
</dbReference>
<feature type="transmembrane region" description="Helical" evidence="2">
    <location>
        <begin position="147"/>
        <end position="166"/>
    </location>
</feature>
<dbReference type="InterPro" id="IPR025250">
    <property type="entry name" value="DUF4199"/>
</dbReference>
<dbReference type="Proteomes" id="UP000297549">
    <property type="component" value="Unassembled WGS sequence"/>
</dbReference>
<dbReference type="Pfam" id="PF13858">
    <property type="entry name" value="DUF4199"/>
    <property type="match status" value="1"/>
</dbReference>
<accession>A0A4Z0Q0Y9</accession>
<evidence type="ECO:0000313" key="3">
    <source>
        <dbReference type="EMBL" id="TGE23637.1"/>
    </source>
</evidence>
<dbReference type="OrthoDB" id="882765at2"/>
<feature type="transmembrane region" description="Helical" evidence="2">
    <location>
        <begin position="115"/>
        <end position="135"/>
    </location>
</feature>
<comment type="caution">
    <text evidence="3">The sequence shown here is derived from an EMBL/GenBank/DDBJ whole genome shotgun (WGS) entry which is preliminary data.</text>
</comment>
<organism evidence="3 4">
    <name type="scientific">Hymenobacter aquaticus</name>
    <dbReference type="NCBI Taxonomy" id="1867101"/>
    <lineage>
        <taxon>Bacteria</taxon>
        <taxon>Pseudomonadati</taxon>
        <taxon>Bacteroidota</taxon>
        <taxon>Cytophagia</taxon>
        <taxon>Cytophagales</taxon>
        <taxon>Hymenobacteraceae</taxon>
        <taxon>Hymenobacter</taxon>
    </lineage>
</organism>